<dbReference type="GO" id="GO:0008422">
    <property type="term" value="F:beta-glucosidase activity"/>
    <property type="evidence" value="ECO:0007669"/>
    <property type="project" value="TreeGrafter"/>
</dbReference>
<dbReference type="InterPro" id="IPR017853">
    <property type="entry name" value="GH"/>
</dbReference>
<comment type="caution">
    <text evidence="11">The sequence shown here is derived from an EMBL/GenBank/DDBJ whole genome shotgun (WGS) entry which is preliminary data.</text>
</comment>
<evidence type="ECO:0000256" key="3">
    <source>
        <dbReference type="ARBA" id="ARBA00012744"/>
    </source>
</evidence>
<evidence type="ECO:0000256" key="4">
    <source>
        <dbReference type="ARBA" id="ARBA00022801"/>
    </source>
</evidence>
<dbReference type="Gene3D" id="3.20.20.80">
    <property type="entry name" value="Glycosidases"/>
    <property type="match status" value="1"/>
</dbReference>
<dbReference type="Proteomes" id="UP001231518">
    <property type="component" value="Chromosome 11"/>
</dbReference>
<dbReference type="Pfam" id="PF00232">
    <property type="entry name" value="Glyco_hydro_1"/>
    <property type="match status" value="1"/>
</dbReference>
<keyword evidence="12" id="KW-1185">Reference proteome</keyword>
<reference evidence="11" key="1">
    <citation type="submission" date="2023-03" db="EMBL/GenBank/DDBJ databases">
        <title>Chromosome-level genomes of two armyworms, Mythimna separata and Mythimna loreyi, provide insights into the biosynthesis and reception of sex pheromones.</title>
        <authorList>
            <person name="Zhao H."/>
        </authorList>
    </citation>
    <scope>NUCLEOTIDE SEQUENCE</scope>
    <source>
        <strain evidence="11">BeijingLab</strain>
        <tissue evidence="11">Pupa</tissue>
    </source>
</reference>
<dbReference type="EC" id="3.2.1.21" evidence="3"/>
<evidence type="ECO:0000256" key="8">
    <source>
        <dbReference type="RuleBase" id="RU003690"/>
    </source>
</evidence>
<evidence type="ECO:0000256" key="7">
    <source>
        <dbReference type="PROSITE-ProRule" id="PRU10055"/>
    </source>
</evidence>
<accession>A0AAD7YUP6</accession>
<evidence type="ECO:0000313" key="12">
    <source>
        <dbReference type="Proteomes" id="UP001231518"/>
    </source>
</evidence>
<evidence type="ECO:0000256" key="6">
    <source>
        <dbReference type="ARBA" id="ARBA00023295"/>
    </source>
</evidence>
<dbReference type="EMBL" id="JARGEI010000008">
    <property type="protein sequence ID" value="KAJ8727484.1"/>
    <property type="molecule type" value="Genomic_DNA"/>
</dbReference>
<proteinExistence type="inferred from homology"/>
<comment type="similarity">
    <text evidence="1 8">Belongs to the glycosyl hydrolase 1 family.</text>
</comment>
<feature type="signal peptide" evidence="10">
    <location>
        <begin position="1"/>
        <end position="25"/>
    </location>
</feature>
<evidence type="ECO:0000256" key="9">
    <source>
        <dbReference type="RuleBase" id="RU004468"/>
    </source>
</evidence>
<name>A0AAD7YUP6_MYTSE</name>
<dbReference type="GO" id="GO:0005975">
    <property type="term" value="P:carbohydrate metabolic process"/>
    <property type="evidence" value="ECO:0007669"/>
    <property type="project" value="InterPro"/>
</dbReference>
<dbReference type="PANTHER" id="PTHR10353:SF36">
    <property type="entry name" value="LP05116P"/>
    <property type="match status" value="1"/>
</dbReference>
<dbReference type="InterPro" id="IPR001360">
    <property type="entry name" value="Glyco_hydro_1"/>
</dbReference>
<gene>
    <name evidence="11" type="ORF">PYW07_001603</name>
</gene>
<feature type="chain" id="PRO_5042283462" description="beta-glucosidase" evidence="10">
    <location>
        <begin position="26"/>
        <end position="523"/>
    </location>
</feature>
<dbReference type="PANTHER" id="PTHR10353">
    <property type="entry name" value="GLYCOSYL HYDROLASE"/>
    <property type="match status" value="1"/>
</dbReference>
<evidence type="ECO:0000256" key="1">
    <source>
        <dbReference type="ARBA" id="ARBA00010838"/>
    </source>
</evidence>
<keyword evidence="10" id="KW-0732">Signal</keyword>
<keyword evidence="4 9" id="KW-0378">Hydrolase</keyword>
<comment type="subunit">
    <text evidence="2">Homodimer.</text>
</comment>
<protein>
    <recommendedName>
        <fullName evidence="3">beta-glucosidase</fullName>
        <ecNumber evidence="3">3.2.1.21</ecNumber>
    </recommendedName>
</protein>
<dbReference type="SUPFAM" id="SSF51445">
    <property type="entry name" value="(Trans)glycosidases"/>
    <property type="match status" value="1"/>
</dbReference>
<evidence type="ECO:0000256" key="5">
    <source>
        <dbReference type="ARBA" id="ARBA00023180"/>
    </source>
</evidence>
<evidence type="ECO:0000256" key="10">
    <source>
        <dbReference type="SAM" id="SignalP"/>
    </source>
</evidence>
<dbReference type="AlphaFoldDB" id="A0AAD7YUP6"/>
<dbReference type="PROSITE" id="PS00653">
    <property type="entry name" value="GLYCOSYL_HYDROL_F1_2"/>
    <property type="match status" value="1"/>
</dbReference>
<keyword evidence="6 9" id="KW-0326">Glycosidase</keyword>
<organism evidence="11 12">
    <name type="scientific">Mythimna separata</name>
    <name type="common">Oriental armyworm</name>
    <name type="synonym">Pseudaletia separata</name>
    <dbReference type="NCBI Taxonomy" id="271217"/>
    <lineage>
        <taxon>Eukaryota</taxon>
        <taxon>Metazoa</taxon>
        <taxon>Ecdysozoa</taxon>
        <taxon>Arthropoda</taxon>
        <taxon>Hexapoda</taxon>
        <taxon>Insecta</taxon>
        <taxon>Pterygota</taxon>
        <taxon>Neoptera</taxon>
        <taxon>Endopterygota</taxon>
        <taxon>Lepidoptera</taxon>
        <taxon>Glossata</taxon>
        <taxon>Ditrysia</taxon>
        <taxon>Noctuoidea</taxon>
        <taxon>Noctuidae</taxon>
        <taxon>Noctuinae</taxon>
        <taxon>Hadenini</taxon>
        <taxon>Mythimna</taxon>
    </lineage>
</organism>
<dbReference type="InterPro" id="IPR033132">
    <property type="entry name" value="GH_1_N_CS"/>
</dbReference>
<evidence type="ECO:0000313" key="11">
    <source>
        <dbReference type="EMBL" id="KAJ8727484.1"/>
    </source>
</evidence>
<evidence type="ECO:0000256" key="2">
    <source>
        <dbReference type="ARBA" id="ARBA00011738"/>
    </source>
</evidence>
<sequence>MRSSSGVALNRALLVTLSLLQYASGGLGVNSGVSNYSFPDDFIFGVASAAFQIEGAWNEGGKGESMWDTYIHKHPNYTVDRSNGDVAADSYHRFMDDIEMIKSIGVNYYRLSISWPRLLPNGMDNNISQEGMEYYRTLFEELLKANITPVVTLFHWDMPTPLMDLGGWANPKIVDYFEDYARVVFNLYGDIIKMWTTINEPHQQCYNGYGRNYFVPALMSGGVGDYLCTHYTLLSHARVYRMYEKEFKPYQKGQVAITLDAFWAEPKDPKRPEDVRAAEDYLQMHLAIYAHPIYSDVGDYPKFVRERVNNMSIQQGFSRSRLPYFSAEEIKALQGSSDFFALNHYTTFLMTPSLMEPDWEEPSWDQDTGVRMSQNLSWPRPGADWLTVNPPGFRKVINWISDNYRMLKKIPIIITENGMADWGQTDDYERVSYYNEYLNQVLLAMHEDGCNVKGYFSWTLMDDFEWIDGYSVKFGLFKVDFDDPEKKRTPKLSAHSFGNIARTHRIDFDYIKPPLNLNKLLLE</sequence>
<keyword evidence="5" id="KW-0325">Glycoprotein</keyword>
<dbReference type="PRINTS" id="PR00131">
    <property type="entry name" value="GLHYDRLASE1"/>
</dbReference>
<dbReference type="InterPro" id="IPR018120">
    <property type="entry name" value="Glyco_hydro_1_AS"/>
</dbReference>
<feature type="active site" description="Nucleophile" evidence="7">
    <location>
        <position position="416"/>
    </location>
</feature>
<dbReference type="PROSITE" id="PS00572">
    <property type="entry name" value="GLYCOSYL_HYDROL_F1_1"/>
    <property type="match status" value="1"/>
</dbReference>
<dbReference type="FunFam" id="3.20.20.80:FF:000013">
    <property type="entry name" value="lactase-phlorizin hydrolase"/>
    <property type="match status" value="1"/>
</dbReference>